<organism evidence="3 7">
    <name type="scientific">Marine Group I thaumarchaeote</name>
    <dbReference type="NCBI Taxonomy" id="2511932"/>
    <lineage>
        <taxon>Archaea</taxon>
        <taxon>Nitrososphaerota</taxon>
        <taxon>Marine Group I</taxon>
    </lineage>
</organism>
<evidence type="ECO:0000313" key="12">
    <source>
        <dbReference type="Proteomes" id="UP000587702"/>
    </source>
</evidence>
<dbReference type="EMBL" id="JACATJ010000008">
    <property type="protein sequence ID" value="NWK09193.1"/>
    <property type="molecule type" value="Genomic_DNA"/>
</dbReference>
<evidence type="ECO:0000313" key="4">
    <source>
        <dbReference type="EMBL" id="NWK07951.1"/>
    </source>
</evidence>
<evidence type="ECO:0000313" key="8">
    <source>
        <dbReference type="Proteomes" id="UP000535457"/>
    </source>
</evidence>
<dbReference type="Proteomes" id="UP000535457">
    <property type="component" value="Unassembled WGS sequence"/>
</dbReference>
<evidence type="ECO:0000313" key="5">
    <source>
        <dbReference type="EMBL" id="NWK09193.1"/>
    </source>
</evidence>
<name>A0A7K4N7S5_9ARCH</name>
<accession>A0A7K4N7S5</accession>
<evidence type="ECO:0000313" key="3">
    <source>
        <dbReference type="EMBL" id="NWJ84422.1"/>
    </source>
</evidence>
<dbReference type="AlphaFoldDB" id="A0A7K4N7S5"/>
<evidence type="ECO:0000313" key="1">
    <source>
        <dbReference type="EMBL" id="NWJ20761.1"/>
    </source>
</evidence>
<dbReference type="Proteomes" id="UP000587702">
    <property type="component" value="Unassembled WGS sequence"/>
</dbReference>
<dbReference type="EMBL" id="JACATC010000008">
    <property type="protein sequence ID" value="NWJ84422.1"/>
    <property type="molecule type" value="Genomic_DNA"/>
</dbReference>
<evidence type="ECO:0000313" key="11">
    <source>
        <dbReference type="Proteomes" id="UP000563820"/>
    </source>
</evidence>
<evidence type="ECO:0000313" key="10">
    <source>
        <dbReference type="Proteomes" id="UP000559282"/>
    </source>
</evidence>
<gene>
    <name evidence="4" type="ORF">HX847_06045</name>
    <name evidence="2" type="ORF">HX848_06520</name>
    <name evidence="5" type="ORF">HX852_05360</name>
    <name evidence="6" type="ORF">HX853_06910</name>
    <name evidence="3" type="ORF">HX854_06835</name>
    <name evidence="1" type="ORF">HX860_06835</name>
</gene>
<evidence type="ECO:0000313" key="7">
    <source>
        <dbReference type="Proteomes" id="UP000520052"/>
    </source>
</evidence>
<reference evidence="7 8" key="1">
    <citation type="journal article" date="2019" name="Environ. Microbiol.">
        <title>Genomics insights into ecotype formation of ammonia-oxidizing archaea in the deep ocean.</title>
        <authorList>
            <person name="Wang Y."/>
            <person name="Huang J.M."/>
            <person name="Cui G.J."/>
            <person name="Nunoura T."/>
            <person name="Takaki Y."/>
            <person name="Li W.L."/>
            <person name="Li J."/>
            <person name="Gao Z.M."/>
            <person name="Takai K."/>
            <person name="Zhang A.Q."/>
            <person name="Stepanauskas R."/>
        </authorList>
    </citation>
    <scope>NUCLEOTIDE SEQUENCE [LARGE SCALE GENOMIC DNA]</scope>
    <source>
        <strain evidence="5 9">D1a</strain>
        <strain evidence="1 12">L14</strain>
        <strain evidence="6 8">L19a</strain>
        <strain evidence="4 10">T1C4</strain>
        <strain evidence="2 11">T1L11</strain>
        <strain evidence="3 7">T3L1</strain>
    </source>
</reference>
<evidence type="ECO:0000313" key="9">
    <source>
        <dbReference type="Proteomes" id="UP000549797"/>
    </source>
</evidence>
<reference evidence="3" key="2">
    <citation type="submission" date="2020-06" db="EMBL/GenBank/DDBJ databases">
        <authorList>
            <person name="Wang Y."/>
        </authorList>
    </citation>
    <scope>NUCLEOTIDE SEQUENCE</scope>
    <source>
        <strain evidence="5">D1a</strain>
        <strain evidence="1">L14</strain>
        <strain evidence="6">L19a</strain>
        <strain evidence="4">T1C4</strain>
        <strain evidence="2">T1L11</strain>
        <strain evidence="3">T3L1</strain>
    </source>
</reference>
<dbReference type="EMBL" id="JACATF010000026">
    <property type="protein sequence ID" value="NWK07951.1"/>
    <property type="molecule type" value="Genomic_DNA"/>
</dbReference>
<dbReference type="EMBL" id="JACATI010000009">
    <property type="protein sequence ID" value="NWJ20761.1"/>
    <property type="molecule type" value="Genomic_DNA"/>
</dbReference>
<comment type="caution">
    <text evidence="3">The sequence shown here is derived from an EMBL/GenBank/DDBJ whole genome shotgun (WGS) entry which is preliminary data.</text>
</comment>
<dbReference type="Proteomes" id="UP000520052">
    <property type="component" value="Unassembled WGS sequence"/>
</dbReference>
<dbReference type="Proteomes" id="UP000559282">
    <property type="component" value="Unassembled WGS sequence"/>
</dbReference>
<dbReference type="Proteomes" id="UP000563820">
    <property type="component" value="Unassembled WGS sequence"/>
</dbReference>
<protein>
    <submittedName>
        <fullName evidence="3">Uncharacterized protein</fullName>
    </submittedName>
</protein>
<dbReference type="EMBL" id="JACATG010000013">
    <property type="protein sequence ID" value="NWK14343.1"/>
    <property type="molecule type" value="Genomic_DNA"/>
</dbReference>
<dbReference type="Proteomes" id="UP000549797">
    <property type="component" value="Unassembled WGS sequence"/>
</dbReference>
<dbReference type="EMBL" id="JACATE010000011">
    <property type="protein sequence ID" value="NWJ29017.1"/>
    <property type="molecule type" value="Genomic_DNA"/>
</dbReference>
<evidence type="ECO:0000313" key="2">
    <source>
        <dbReference type="EMBL" id="NWJ29017.1"/>
    </source>
</evidence>
<sequence length="51" mass="5983">MAKLVGYKAEGHRQKVFIKKIQTKEIFLVKKLRDKLLSICVIFFSVTTEKQ</sequence>
<proteinExistence type="predicted"/>
<evidence type="ECO:0000313" key="6">
    <source>
        <dbReference type="EMBL" id="NWK14343.1"/>
    </source>
</evidence>